<dbReference type="Pfam" id="PF08615">
    <property type="entry name" value="RNase_H2_suC"/>
    <property type="match status" value="1"/>
</dbReference>
<dbReference type="Proteomes" id="UP001058974">
    <property type="component" value="Chromosome 4"/>
</dbReference>
<dbReference type="PANTHER" id="PTHR47204">
    <property type="entry name" value="OS02G0168900 PROTEIN"/>
    <property type="match status" value="1"/>
</dbReference>
<feature type="non-terminal residue" evidence="1">
    <location>
        <position position="1"/>
    </location>
</feature>
<proteinExistence type="predicted"/>
<organism evidence="1 2">
    <name type="scientific">Pisum sativum</name>
    <name type="common">Garden pea</name>
    <name type="synonym">Lathyrus oleraceus</name>
    <dbReference type="NCBI Taxonomy" id="3888"/>
    <lineage>
        <taxon>Eukaryota</taxon>
        <taxon>Viridiplantae</taxon>
        <taxon>Streptophyta</taxon>
        <taxon>Embryophyta</taxon>
        <taxon>Tracheophyta</taxon>
        <taxon>Spermatophyta</taxon>
        <taxon>Magnoliopsida</taxon>
        <taxon>eudicotyledons</taxon>
        <taxon>Gunneridae</taxon>
        <taxon>Pentapetalae</taxon>
        <taxon>rosids</taxon>
        <taxon>fabids</taxon>
        <taxon>Fabales</taxon>
        <taxon>Fabaceae</taxon>
        <taxon>Papilionoideae</taxon>
        <taxon>50 kb inversion clade</taxon>
        <taxon>NPAAA clade</taxon>
        <taxon>Hologalegina</taxon>
        <taxon>IRL clade</taxon>
        <taxon>Fabeae</taxon>
        <taxon>Lathyrus</taxon>
    </lineage>
</organism>
<gene>
    <name evidence="1" type="ORF">KIW84_040308</name>
</gene>
<dbReference type="Gramene" id="Psat04G0030800-T1">
    <property type="protein sequence ID" value="KAI5414794.1"/>
    <property type="gene ID" value="KIW84_040308"/>
</dbReference>
<evidence type="ECO:0000313" key="1">
    <source>
        <dbReference type="EMBL" id="KAI5414794.1"/>
    </source>
</evidence>
<dbReference type="PANTHER" id="PTHR47204:SF1">
    <property type="entry name" value="RIBONUCLEASE H2 SUBUNIT C"/>
    <property type="match status" value="1"/>
</dbReference>
<evidence type="ECO:0000313" key="2">
    <source>
        <dbReference type="Proteomes" id="UP001058974"/>
    </source>
</evidence>
<dbReference type="GO" id="GO:0032299">
    <property type="term" value="C:ribonuclease H2 complex"/>
    <property type="evidence" value="ECO:0007669"/>
    <property type="project" value="InterPro"/>
</dbReference>
<name>A0A9D4X500_PEA</name>
<dbReference type="EMBL" id="JAMSHJ010000004">
    <property type="protein sequence ID" value="KAI5414794.1"/>
    <property type="molecule type" value="Genomic_DNA"/>
</dbReference>
<accession>A0A9D4X500</accession>
<sequence length="175" mass="19537">KEILEIIWEEGKICRVEKGATAREMEKGAAATKIDLKQDGVESLSGRVHLLPCCIKHDGPTEVSHYFKPKPTGVVGEDGLQLQQSHFRGRLLEGTTLQLPHNYSGFVLGKKNSSSKSDESSDSWESSATFKDITYWNHDCVPSQNDDFFRAFRWISVAEALHSPVTPEELASFTL</sequence>
<dbReference type="AlphaFoldDB" id="A0A9D4X500"/>
<comment type="caution">
    <text evidence="1">The sequence shown here is derived from an EMBL/GenBank/DDBJ whole genome shotgun (WGS) entry which is preliminary data.</text>
</comment>
<dbReference type="CDD" id="cd09271">
    <property type="entry name" value="RNase_H2-C"/>
    <property type="match status" value="1"/>
</dbReference>
<keyword evidence="2" id="KW-1185">Reference proteome</keyword>
<dbReference type="InterPro" id="IPR013924">
    <property type="entry name" value="RNase_H2_suC"/>
</dbReference>
<dbReference type="GO" id="GO:0006401">
    <property type="term" value="P:RNA catabolic process"/>
    <property type="evidence" value="ECO:0007669"/>
    <property type="project" value="InterPro"/>
</dbReference>
<reference evidence="1 2" key="1">
    <citation type="journal article" date="2022" name="Nat. Genet.">
        <title>Improved pea reference genome and pan-genome highlight genomic features and evolutionary characteristics.</title>
        <authorList>
            <person name="Yang T."/>
            <person name="Liu R."/>
            <person name="Luo Y."/>
            <person name="Hu S."/>
            <person name="Wang D."/>
            <person name="Wang C."/>
            <person name="Pandey M.K."/>
            <person name="Ge S."/>
            <person name="Xu Q."/>
            <person name="Li N."/>
            <person name="Li G."/>
            <person name="Huang Y."/>
            <person name="Saxena R.K."/>
            <person name="Ji Y."/>
            <person name="Li M."/>
            <person name="Yan X."/>
            <person name="He Y."/>
            <person name="Liu Y."/>
            <person name="Wang X."/>
            <person name="Xiang C."/>
            <person name="Varshney R.K."/>
            <person name="Ding H."/>
            <person name="Gao S."/>
            <person name="Zong X."/>
        </authorList>
    </citation>
    <scope>NUCLEOTIDE SEQUENCE [LARGE SCALE GENOMIC DNA]</scope>
    <source>
        <strain evidence="1 2">cv. Zhongwan 6</strain>
    </source>
</reference>
<protein>
    <submittedName>
        <fullName evidence="1">Uncharacterized protein</fullName>
    </submittedName>
</protein>
<dbReference type="Gene3D" id="2.40.128.680">
    <property type="match status" value="1"/>
</dbReference>